<reference evidence="1" key="1">
    <citation type="submission" date="2023-10" db="EMBL/GenBank/DDBJ databases">
        <authorList>
            <person name="Chen Y."/>
            <person name="Shah S."/>
            <person name="Dougan E. K."/>
            <person name="Thang M."/>
            <person name="Chan C."/>
        </authorList>
    </citation>
    <scope>NUCLEOTIDE SEQUENCE [LARGE SCALE GENOMIC DNA]</scope>
</reference>
<keyword evidence="2" id="KW-1185">Reference proteome</keyword>
<proteinExistence type="predicted"/>
<name>A0ABN9PJR5_9DINO</name>
<accession>A0ABN9PJR5</accession>
<sequence length="112" mass="11795">MSLFAPRVSPISSPSLRFCDGLLGRALARLRHGRTPAAARFESAARRVEGPGLLDAGAAPPTEAEAAAFRSGVARQVGFHRARPGDFLSLAILEGAREGCYSRCRASSDSVN</sequence>
<protein>
    <submittedName>
        <fullName evidence="1">Uncharacterized protein</fullName>
    </submittedName>
</protein>
<comment type="caution">
    <text evidence="1">The sequence shown here is derived from an EMBL/GenBank/DDBJ whole genome shotgun (WGS) entry which is preliminary data.</text>
</comment>
<evidence type="ECO:0000313" key="1">
    <source>
        <dbReference type="EMBL" id="CAK0790487.1"/>
    </source>
</evidence>
<dbReference type="EMBL" id="CAUYUJ010000431">
    <property type="protein sequence ID" value="CAK0790487.1"/>
    <property type="molecule type" value="Genomic_DNA"/>
</dbReference>
<evidence type="ECO:0000313" key="2">
    <source>
        <dbReference type="Proteomes" id="UP001189429"/>
    </source>
</evidence>
<dbReference type="Proteomes" id="UP001189429">
    <property type="component" value="Unassembled WGS sequence"/>
</dbReference>
<organism evidence="1 2">
    <name type="scientific">Prorocentrum cordatum</name>
    <dbReference type="NCBI Taxonomy" id="2364126"/>
    <lineage>
        <taxon>Eukaryota</taxon>
        <taxon>Sar</taxon>
        <taxon>Alveolata</taxon>
        <taxon>Dinophyceae</taxon>
        <taxon>Prorocentrales</taxon>
        <taxon>Prorocentraceae</taxon>
        <taxon>Prorocentrum</taxon>
    </lineage>
</organism>
<gene>
    <name evidence="1" type="ORF">PCOR1329_LOCUS1747</name>
</gene>